<evidence type="ECO:0000313" key="7">
    <source>
        <dbReference type="EMBL" id="KAE9538516.1"/>
    </source>
</evidence>
<dbReference type="PANTHER" id="PTHR24258">
    <property type="entry name" value="SERINE PROTEASE-RELATED"/>
    <property type="match status" value="1"/>
</dbReference>
<feature type="region of interest" description="Disordered" evidence="4">
    <location>
        <begin position="618"/>
        <end position="646"/>
    </location>
</feature>
<keyword evidence="5" id="KW-0472">Membrane</keyword>
<evidence type="ECO:0000256" key="3">
    <source>
        <dbReference type="RuleBase" id="RU363034"/>
    </source>
</evidence>
<dbReference type="Proteomes" id="UP000475862">
    <property type="component" value="Unassembled WGS sequence"/>
</dbReference>
<dbReference type="Gene3D" id="4.10.400.10">
    <property type="entry name" value="Low-density Lipoprotein Receptor"/>
    <property type="match status" value="5"/>
</dbReference>
<accession>A0A6G0TTD6</accession>
<dbReference type="GO" id="GO:0006508">
    <property type="term" value="P:proteolysis"/>
    <property type="evidence" value="ECO:0007669"/>
    <property type="project" value="UniProtKB-KW"/>
</dbReference>
<evidence type="ECO:0000256" key="4">
    <source>
        <dbReference type="SAM" id="MobiDB-lite"/>
    </source>
</evidence>
<dbReference type="InterPro" id="IPR009003">
    <property type="entry name" value="Peptidase_S1_PA"/>
</dbReference>
<evidence type="ECO:0000256" key="5">
    <source>
        <dbReference type="SAM" id="Phobius"/>
    </source>
</evidence>
<comment type="caution">
    <text evidence="2">Lacks conserved residue(s) required for the propagation of feature annotation.</text>
</comment>
<feature type="disulfide bond" evidence="2">
    <location>
        <begin position="1931"/>
        <end position="1943"/>
    </location>
</feature>
<keyword evidence="5" id="KW-0812">Transmembrane</keyword>
<dbReference type="CDD" id="cd00190">
    <property type="entry name" value="Tryp_SPc"/>
    <property type="match status" value="1"/>
</dbReference>
<feature type="disulfide bond" evidence="2">
    <location>
        <begin position="1544"/>
        <end position="1559"/>
    </location>
</feature>
<feature type="disulfide bond" evidence="2">
    <location>
        <begin position="829"/>
        <end position="844"/>
    </location>
</feature>
<dbReference type="SMART" id="SM00020">
    <property type="entry name" value="Tryp_SPc"/>
    <property type="match status" value="1"/>
</dbReference>
<dbReference type="SUPFAM" id="SSF50494">
    <property type="entry name" value="Trypsin-like serine proteases"/>
    <property type="match status" value="2"/>
</dbReference>
<gene>
    <name evidence="7" type="ORF">AGLY_005615</name>
</gene>
<keyword evidence="3" id="KW-0378">Hydrolase</keyword>
<evidence type="ECO:0000313" key="8">
    <source>
        <dbReference type="Proteomes" id="UP000475862"/>
    </source>
</evidence>
<dbReference type="InterPro" id="IPR002172">
    <property type="entry name" value="LDrepeatLR_classA_rpt"/>
</dbReference>
<feature type="domain" description="Peptidase S1" evidence="6">
    <location>
        <begin position="1059"/>
        <end position="1290"/>
    </location>
</feature>
<feature type="compositionally biased region" description="Basic and acidic residues" evidence="4">
    <location>
        <begin position="618"/>
        <end position="634"/>
    </location>
</feature>
<dbReference type="Pfam" id="PF00089">
    <property type="entry name" value="Trypsin"/>
    <property type="match status" value="1"/>
</dbReference>
<feature type="disulfide bond" evidence="2">
    <location>
        <begin position="1938"/>
        <end position="1956"/>
    </location>
</feature>
<keyword evidence="1 2" id="KW-1015">Disulfide bond</keyword>
<reference evidence="7 8" key="1">
    <citation type="submission" date="2019-08" db="EMBL/GenBank/DDBJ databases">
        <title>The genome of the soybean aphid Biotype 1, its phylome, world population structure and adaptation to the North American continent.</title>
        <authorList>
            <person name="Giordano R."/>
            <person name="Donthu R.K."/>
            <person name="Hernandez A.G."/>
            <person name="Wright C.L."/>
            <person name="Zimin A.V."/>
        </authorList>
    </citation>
    <scope>NUCLEOTIDE SEQUENCE [LARGE SCALE GENOMIC DNA]</scope>
    <source>
        <tissue evidence="7">Whole aphids</tissue>
    </source>
</reference>
<proteinExistence type="predicted"/>
<name>A0A6G0TTD6_APHGL</name>
<dbReference type="PROSITE" id="PS50068">
    <property type="entry name" value="LDLRA_2"/>
    <property type="match status" value="8"/>
</dbReference>
<feature type="disulfide bond" evidence="2">
    <location>
        <begin position="900"/>
        <end position="915"/>
    </location>
</feature>
<feature type="disulfide bond" evidence="2">
    <location>
        <begin position="1886"/>
        <end position="1904"/>
    </location>
</feature>
<dbReference type="InterPro" id="IPR001254">
    <property type="entry name" value="Trypsin_dom"/>
</dbReference>
<dbReference type="PRINTS" id="PR00261">
    <property type="entry name" value="LDLRECEPTOR"/>
</dbReference>
<dbReference type="Gene3D" id="2.40.10.10">
    <property type="entry name" value="Trypsin-like serine proteases"/>
    <property type="match status" value="1"/>
</dbReference>
<feature type="disulfide bond" evidence="2">
    <location>
        <begin position="2026"/>
        <end position="2041"/>
    </location>
</feature>
<dbReference type="Pfam" id="PF09342">
    <property type="entry name" value="DUF1986"/>
    <property type="match status" value="1"/>
</dbReference>
<dbReference type="InterPro" id="IPR043504">
    <property type="entry name" value="Peptidase_S1_PA_chymotrypsin"/>
</dbReference>
<dbReference type="Pfam" id="PF00057">
    <property type="entry name" value="Ldl_recept_a"/>
    <property type="match status" value="5"/>
</dbReference>
<keyword evidence="3" id="KW-0720">Serine protease</keyword>
<feature type="transmembrane region" description="Helical" evidence="5">
    <location>
        <begin position="34"/>
        <end position="54"/>
    </location>
</feature>
<organism evidence="7 8">
    <name type="scientific">Aphis glycines</name>
    <name type="common">Soybean aphid</name>
    <dbReference type="NCBI Taxonomy" id="307491"/>
    <lineage>
        <taxon>Eukaryota</taxon>
        <taxon>Metazoa</taxon>
        <taxon>Ecdysozoa</taxon>
        <taxon>Arthropoda</taxon>
        <taxon>Hexapoda</taxon>
        <taxon>Insecta</taxon>
        <taxon>Pterygota</taxon>
        <taxon>Neoptera</taxon>
        <taxon>Paraneoptera</taxon>
        <taxon>Hemiptera</taxon>
        <taxon>Sternorrhyncha</taxon>
        <taxon>Aphidomorpha</taxon>
        <taxon>Aphidoidea</taxon>
        <taxon>Aphididae</taxon>
        <taxon>Aphidini</taxon>
        <taxon>Aphis</taxon>
        <taxon>Aphis</taxon>
    </lineage>
</organism>
<keyword evidence="5" id="KW-1133">Transmembrane helix</keyword>
<dbReference type="Gene3D" id="2.40.128.620">
    <property type="match status" value="1"/>
</dbReference>
<dbReference type="PROSITE" id="PS00134">
    <property type="entry name" value="TRYPSIN_HIS"/>
    <property type="match status" value="1"/>
</dbReference>
<dbReference type="PROSITE" id="PS50240">
    <property type="entry name" value="TRYPSIN_DOM"/>
    <property type="match status" value="1"/>
</dbReference>
<dbReference type="SUPFAM" id="SSF57424">
    <property type="entry name" value="LDL receptor-like module"/>
    <property type="match status" value="6"/>
</dbReference>
<feature type="disulfide bond" evidence="2">
    <location>
        <begin position="1321"/>
        <end position="1336"/>
    </location>
</feature>
<dbReference type="PROSITE" id="PS01209">
    <property type="entry name" value="LDLRA_1"/>
    <property type="match status" value="5"/>
</dbReference>
<dbReference type="CDD" id="cd00112">
    <property type="entry name" value="LDLa"/>
    <property type="match status" value="7"/>
</dbReference>
<dbReference type="InterPro" id="IPR033116">
    <property type="entry name" value="TRYPSIN_SER"/>
</dbReference>
<dbReference type="PROSITE" id="PS00135">
    <property type="entry name" value="TRYPSIN_SER"/>
    <property type="match status" value="1"/>
</dbReference>
<dbReference type="InterPro" id="IPR036055">
    <property type="entry name" value="LDL_receptor-like_sf"/>
</dbReference>
<dbReference type="InterPro" id="IPR015420">
    <property type="entry name" value="Peptidase_S1A_nudel"/>
</dbReference>
<keyword evidence="8" id="KW-1185">Reference proteome</keyword>
<dbReference type="GO" id="GO:0004252">
    <property type="term" value="F:serine-type endopeptidase activity"/>
    <property type="evidence" value="ECO:0007669"/>
    <property type="project" value="InterPro"/>
</dbReference>
<evidence type="ECO:0000256" key="1">
    <source>
        <dbReference type="ARBA" id="ARBA00023157"/>
    </source>
</evidence>
<evidence type="ECO:0000259" key="6">
    <source>
        <dbReference type="PROSITE" id="PS50240"/>
    </source>
</evidence>
<dbReference type="OrthoDB" id="10016557at2759"/>
<comment type="caution">
    <text evidence="7">The sequence shown here is derived from an EMBL/GenBank/DDBJ whole genome shotgun (WGS) entry which is preliminary data.</text>
</comment>
<dbReference type="InterPro" id="IPR018114">
    <property type="entry name" value="TRYPSIN_HIS"/>
</dbReference>
<feature type="disulfide bond" evidence="2">
    <location>
        <begin position="1504"/>
        <end position="1519"/>
    </location>
</feature>
<protein>
    <recommendedName>
        <fullName evidence="6">Peptidase S1 domain-containing protein</fullName>
    </recommendedName>
</protein>
<keyword evidence="3" id="KW-0645">Protease</keyword>
<dbReference type="PANTHER" id="PTHR24258:SF140">
    <property type="entry name" value="BCDNA.GH08420-RELATED"/>
    <property type="match status" value="1"/>
</dbReference>
<sequence length="2145" mass="241211">MVTFLTLGIGMSNINSTKLNLLYKKDMPFWKRKCFILSILLSITLIGILTFFVVNDIFNQGRILKTDSNLNDTPPSPLNVSSDKIPNVGIRKIRHYQTVSDDVHEQEISVTCELNNRITKLKNEIERLYNSLTRLDTRFNRDRRGLYETTTIVDCVQMKGKFNKIYEDLNRISKALSMIDNNGICRCKCPLDTITIVDTTTEVTRLTEIPFDIITFASGNLNEHITPSTSEKTKLLKKNTISNNKPLSITNQFRNISDHEIITTTSDEENEFTTVLLSALGDTTTQGDTGGTIDTKGDLSPEMSNAVTNSVKLKDDAQITVEPQILYHTETITNDYINLQTLITSDMPTSSTDITDDSNETVQTTELNNNKISTAQEKETNKDVILKFTTESEDIPESTSEILELENNHSNTFITIKTPESTFGNRNISKFTSSRSEPDNNYNIAYTTEKTSQSTPENENILGSTAEILELDNNYSKTYVKETTWKPTSENENTSGSTIEISELDNTYSKTYVTEKTSESTFENENISESTTEILILDNSYSKTYIIEKTSESTTKIENIFETITVTSKPNDNNYNNYSNTNVTEKTVDLIIENKNIIESITEMSISNKNDEKTIVQERNSSENHENDENKRENGQNTNRSTIIGNTGVENLNHSELNNKDDDKSTPQQPEVIQQQLLPKSYPICFYPVPCSPNVVSYQQNEQDTNKNTIQYSAQSLNAYKRKPPVATVIQNNYPVLLICRTDVVCSVTDFAGQSNRLHCMYSVNASKNNEYTSNQTIKNYDNSTKNTFVTRTKSARNNDDILTGNLDCPLNTFPCVDNSGCVDTENWCDGRIHCNDASDESQCNCKQRIDKDKLCDGYYDCPSGEDELGCFGCNNETFSCGDWDIISQRSSCFERQNRCDYIKNCPNGRDEDECTLLSRHLENPNQIFFISYSSGYLHHNWKGNWYPMCGNDNIDTWAEKACTVESGEMSKPNKIQYINDFTTYDGPYINIVGNNQIILSNECKQQGVFVECEQDICGIRSDLKFNKNIDPDRLRRSSYLESSDNITSRFARSKDPRVVGGVASNPGAWPWLIALYQDGIFHCGGVILNDQWVLTAAHCVNQYKKHFYEIQAGILRRFSFSPMEQSRIVTHAIIHTQYSRSTMENDLAVLRLDRGLEFNRWIRPVCLPDNKLNWIPFPGTMCTAVGWGATVEHGPDPDNMREVEVPILAECTHKSDIDGKEICAGYLSGGHDTCQGDSGGPLLCREPNNLNKWYVAGIVSHGEGCARPMEPGVYTRVALYMEWIIKATEENNLPLDRPLQYCPGIRCNTGKQCIPTKRQCDKYVDCMNAEDEQNCDYTGSQYHVDLYRSRNIDHSNLKYSKLKSAGQSLRDVNTNFTATNPKRMPTTVAFILKNSTLLPKYDVNSTLQNREVIKIENITTNVVIEEKNINSNITRLNDTVFDSLKQLFDNQFTGETFSCKRITQDVLSNHRCDGTVDCEDGTDEEFCDCKTRLANMYNSTAICDGIVDCNDGADEADCITPKCKPDETTCGWPKKCIKKSAWCDGHVNCVDGSDEKYCVAIMNGTTAVTSDATGRPTLRQSGMVAVNHNGIWRVRCMRDDDAVVKIAHETCSSLGYSQSEYYDKKMSWNCALPLKKNKVKFTDLCQGLYVVCSGRKTVEEKRYHWHADVLVDGTLVQSGVLLKDSWVLVKRTGLKLNKAYVTAVLGGSAHSIAWIKSPYEQIVRIDGIRKVPGTDFDLLHLASPATLSRGVTPLEVLPFQPSSRPNDTCYAIGYTNNRRNNKTEVAFLRPDTELCDDPNTLCFTVSQIPQSCSNENNMSHVVAVICQSNFGLFLAAPSIQLEMNLCDRNARVRLPMADNLMNEIAVITDESIKTTPAPFCGGKRCELGECVPWERVCNGIPDCRDEQDETIKMCKERSEKCKTNDTLCICNVGSFRCNNGKCVEKIAFCDGIDNCGDGTDEPKTCQKNKCVDYLKLTAPERLCDGRWDCLDKTDEEFANCPGYCNRTNVYHCQSSNKCISSELVCDGEEDCPESDDEAECIGLITPAGKKNEGVLAVRSYGHWHEQCITEDYTDVDYHSLCRGLGFRHAVGIKKADGASVDFENFMVVQLNAGTDVTIRSATKDILQRRTDRVCTATYVVCSST</sequence>
<feature type="region of interest" description="Disordered" evidence="4">
    <location>
        <begin position="651"/>
        <end position="670"/>
    </location>
</feature>
<feature type="compositionally biased region" description="Polar residues" evidence="4">
    <location>
        <begin position="635"/>
        <end position="646"/>
    </location>
</feature>
<dbReference type="FunFam" id="2.40.10.10:FF:000111">
    <property type="entry name" value="Blast:Serine protease nudel"/>
    <property type="match status" value="1"/>
</dbReference>
<dbReference type="SMART" id="SM00192">
    <property type="entry name" value="LDLa"/>
    <property type="match status" value="10"/>
</dbReference>
<evidence type="ECO:0000256" key="2">
    <source>
        <dbReference type="PROSITE-ProRule" id="PRU00124"/>
    </source>
</evidence>
<dbReference type="InterPro" id="IPR023415">
    <property type="entry name" value="LDLR_class-A_CS"/>
</dbReference>
<dbReference type="EMBL" id="VYZN01000016">
    <property type="protein sequence ID" value="KAE9538516.1"/>
    <property type="molecule type" value="Genomic_DNA"/>
</dbReference>